<proteinExistence type="inferred from homology"/>
<protein>
    <submittedName>
        <fullName evidence="5">Alkaline phosphatase</fullName>
    </submittedName>
</protein>
<dbReference type="InterPro" id="IPR017850">
    <property type="entry name" value="Alkaline_phosphatase_core_sf"/>
</dbReference>
<dbReference type="CDD" id="cd16012">
    <property type="entry name" value="ALP"/>
    <property type="match status" value="1"/>
</dbReference>
<dbReference type="GO" id="GO:0004035">
    <property type="term" value="F:alkaline phosphatase activity"/>
    <property type="evidence" value="ECO:0007669"/>
    <property type="project" value="TreeGrafter"/>
</dbReference>
<keyword evidence="3" id="KW-0862">Zinc</keyword>
<dbReference type="InterPro" id="IPR001952">
    <property type="entry name" value="Alkaline_phosphatase"/>
</dbReference>
<feature type="binding site" evidence="3">
    <location>
        <position position="230"/>
    </location>
    <ligand>
        <name>Mg(2+)</name>
        <dbReference type="ChEBI" id="CHEBI:18420"/>
    </ligand>
</feature>
<feature type="binding site" evidence="3">
    <location>
        <position position="279"/>
    </location>
    <ligand>
        <name>Zn(2+)</name>
        <dbReference type="ChEBI" id="CHEBI:29105"/>
        <label>2</label>
    </ligand>
</feature>
<evidence type="ECO:0000313" key="5">
    <source>
        <dbReference type="EMBL" id="SDC59278.1"/>
    </source>
</evidence>
<dbReference type="SUPFAM" id="SSF53649">
    <property type="entry name" value="Alkaline phosphatase-like"/>
    <property type="match status" value="1"/>
</dbReference>
<dbReference type="Pfam" id="PF00245">
    <property type="entry name" value="Alk_phosphatase"/>
    <property type="match status" value="2"/>
</dbReference>
<keyword evidence="6" id="KW-1185">Reference proteome</keyword>
<accession>A0A1G6MUK0</accession>
<feature type="binding site" evidence="3">
    <location>
        <position position="235"/>
    </location>
    <ligand>
        <name>Zn(2+)</name>
        <dbReference type="ChEBI" id="CHEBI:29105"/>
        <label>2</label>
    </ligand>
</feature>
<sequence>MKKIVFIFLITLSLTVFSADYIFFFLGDGMGINHLKLANEYSIKKYGKTLNYNSLENLSILNTESLDGVTDSAAAITSFMSFEKTNNNKINIDKDGNKLNPVSYHFKDTNYKIAVITSNSIVDASPAGIYAKSNDRNNYISIANQLLESQFDLFIGGGRAFFTEEEILKKGYMYKRKIDIQAVEPKNEIILTSYSNNPFIFDQDEKDYYEKAIKYSLKKFEGEKFFIFIEGGKIDHASHAHDTLSMIEEIIAFDKSLKPAIDFYNKNPDNTIILFTADHETGGLSLGDGFININNLSSQKISYDKLISMINNSDDFDDFQKKSNVYFLNEENYNEALSDNNVSYFDDFVQNYFNHYNDLAGIKWSTFGHTINNVALFSNGIKFDKSVHLTDIFWDIIKK</sequence>
<comment type="similarity">
    <text evidence="4">Belongs to the alkaline phosphatase family.</text>
</comment>
<feature type="binding site" evidence="3">
    <location>
        <position position="278"/>
    </location>
    <ligand>
        <name>Zn(2+)</name>
        <dbReference type="ChEBI" id="CHEBI:29105"/>
        <label>2</label>
    </ligand>
</feature>
<dbReference type="STRING" id="28234.SAMN04488588_1394"/>
<keyword evidence="3" id="KW-0460">Magnesium</keyword>
<dbReference type="EMBL" id="FMYV01000005">
    <property type="protein sequence ID" value="SDC59278.1"/>
    <property type="molecule type" value="Genomic_DNA"/>
</dbReference>
<reference evidence="5 6" key="1">
    <citation type="submission" date="2016-10" db="EMBL/GenBank/DDBJ databases">
        <authorList>
            <person name="de Groot N.N."/>
        </authorList>
    </citation>
    <scope>NUCLEOTIDE SEQUENCE [LARGE SCALE GENOMIC DNA]</scope>
    <source>
        <strain evidence="5 6">WG14</strain>
    </source>
</reference>
<dbReference type="SMART" id="SM00098">
    <property type="entry name" value="alkPPc"/>
    <property type="match status" value="1"/>
</dbReference>
<evidence type="ECO:0000256" key="2">
    <source>
        <dbReference type="PIRSR" id="PIRSR601952-1"/>
    </source>
</evidence>
<comment type="cofactor">
    <cofactor evidence="3">
        <name>Zn(2+)</name>
        <dbReference type="ChEBI" id="CHEBI:29105"/>
    </cofactor>
    <text evidence="3">Binds 2 Zn(2+) ions.</text>
</comment>
<dbReference type="PANTHER" id="PTHR11596">
    <property type="entry name" value="ALKALINE PHOSPHATASE"/>
    <property type="match status" value="1"/>
</dbReference>
<name>A0A1G6MUK0_9BACT</name>
<evidence type="ECO:0000256" key="4">
    <source>
        <dbReference type="RuleBase" id="RU003946"/>
    </source>
</evidence>
<keyword evidence="1" id="KW-0597">Phosphoprotein</keyword>
<feature type="active site" description="Phosphoserine intermediate" evidence="2">
    <location>
        <position position="72"/>
    </location>
</feature>
<gene>
    <name evidence="5" type="ORF">SAMN04488588_1394</name>
</gene>
<feature type="binding site" evidence="3">
    <location>
        <position position="369"/>
    </location>
    <ligand>
        <name>Zn(2+)</name>
        <dbReference type="ChEBI" id="CHEBI:29105"/>
        <label>2</label>
    </ligand>
</feature>
<dbReference type="AlphaFoldDB" id="A0A1G6MUK0"/>
<evidence type="ECO:0000256" key="1">
    <source>
        <dbReference type="ARBA" id="ARBA00022553"/>
    </source>
</evidence>
<dbReference type="PRINTS" id="PR00113">
    <property type="entry name" value="ALKPHPHTASE"/>
</dbReference>
<dbReference type="Gene3D" id="3.40.720.10">
    <property type="entry name" value="Alkaline Phosphatase, subunit A"/>
    <property type="match status" value="1"/>
</dbReference>
<feature type="binding site" evidence="3">
    <location>
        <position position="28"/>
    </location>
    <ligand>
        <name>Zn(2+)</name>
        <dbReference type="ChEBI" id="CHEBI:29105"/>
        <label>2</label>
    </ligand>
</feature>
<dbReference type="GO" id="GO:0046872">
    <property type="term" value="F:metal ion binding"/>
    <property type="evidence" value="ECO:0007669"/>
    <property type="project" value="UniProtKB-KW"/>
</dbReference>
<organism evidence="5 6">
    <name type="scientific">Geotoga petraea</name>
    <dbReference type="NCBI Taxonomy" id="28234"/>
    <lineage>
        <taxon>Bacteria</taxon>
        <taxon>Thermotogati</taxon>
        <taxon>Thermotogota</taxon>
        <taxon>Thermotogae</taxon>
        <taxon>Petrotogales</taxon>
        <taxon>Petrotogaceae</taxon>
        <taxon>Geotoga</taxon>
    </lineage>
</organism>
<keyword evidence="3" id="KW-0479">Metal-binding</keyword>
<comment type="cofactor">
    <cofactor evidence="3">
        <name>Mg(2+)</name>
        <dbReference type="ChEBI" id="CHEBI:18420"/>
    </cofactor>
    <text evidence="3">Binds 1 Mg(2+) ion.</text>
</comment>
<dbReference type="RefSeq" id="WP_091404053.1">
    <property type="nucleotide sequence ID" value="NZ_FMYV01000005.1"/>
</dbReference>
<dbReference type="PANTHER" id="PTHR11596:SF5">
    <property type="entry name" value="ALKALINE PHOSPHATASE"/>
    <property type="match status" value="1"/>
</dbReference>
<feature type="binding site" evidence="3">
    <location>
        <position position="239"/>
    </location>
    <ligand>
        <name>Zn(2+)</name>
        <dbReference type="ChEBI" id="CHEBI:29105"/>
        <label>2</label>
    </ligand>
</feature>
<feature type="binding site" evidence="3">
    <location>
        <position position="125"/>
    </location>
    <ligand>
        <name>Mg(2+)</name>
        <dbReference type="ChEBI" id="CHEBI:18420"/>
    </ligand>
</feature>
<evidence type="ECO:0000256" key="3">
    <source>
        <dbReference type="PIRSR" id="PIRSR601952-2"/>
    </source>
</evidence>
<dbReference type="Gene3D" id="1.10.60.40">
    <property type="match status" value="1"/>
</dbReference>
<dbReference type="Proteomes" id="UP000199322">
    <property type="component" value="Unassembled WGS sequence"/>
</dbReference>
<feature type="binding site" evidence="3">
    <location>
        <position position="123"/>
    </location>
    <ligand>
        <name>Mg(2+)</name>
        <dbReference type="ChEBI" id="CHEBI:18420"/>
    </ligand>
</feature>
<feature type="binding site" evidence="3">
    <location>
        <position position="28"/>
    </location>
    <ligand>
        <name>Mg(2+)</name>
        <dbReference type="ChEBI" id="CHEBI:18420"/>
    </ligand>
</feature>
<evidence type="ECO:0000313" key="6">
    <source>
        <dbReference type="Proteomes" id="UP000199322"/>
    </source>
</evidence>